<dbReference type="OrthoDB" id="5197512at2"/>
<dbReference type="STRING" id="568872.GA0070624_3983"/>
<reference evidence="3" key="1">
    <citation type="submission" date="2016-06" db="EMBL/GenBank/DDBJ databases">
        <authorList>
            <person name="Varghese N."/>
            <person name="Submissions Spin"/>
        </authorList>
    </citation>
    <scope>NUCLEOTIDE SEQUENCE [LARGE SCALE GENOMIC DNA]</scope>
    <source>
        <strain evidence="3">DSM 45431</strain>
    </source>
</reference>
<gene>
    <name evidence="2" type="ORF">GA0070624_3983</name>
</gene>
<dbReference type="EMBL" id="FMHV01000002">
    <property type="protein sequence ID" value="SCL29958.1"/>
    <property type="molecule type" value="Genomic_DNA"/>
</dbReference>
<organism evidence="2 3">
    <name type="scientific">Micromonospora rhizosphaerae</name>
    <dbReference type="NCBI Taxonomy" id="568872"/>
    <lineage>
        <taxon>Bacteria</taxon>
        <taxon>Bacillati</taxon>
        <taxon>Actinomycetota</taxon>
        <taxon>Actinomycetes</taxon>
        <taxon>Micromonosporales</taxon>
        <taxon>Micromonosporaceae</taxon>
        <taxon>Micromonospora</taxon>
    </lineage>
</organism>
<dbReference type="Pfam" id="PF22294">
    <property type="entry name" value="DUF6966"/>
    <property type="match status" value="1"/>
</dbReference>
<evidence type="ECO:0000259" key="1">
    <source>
        <dbReference type="Pfam" id="PF22294"/>
    </source>
</evidence>
<dbReference type="InterPro" id="IPR054239">
    <property type="entry name" value="DUF6966"/>
</dbReference>
<dbReference type="Proteomes" id="UP000199413">
    <property type="component" value="Unassembled WGS sequence"/>
</dbReference>
<name>A0A1C6SKK0_9ACTN</name>
<protein>
    <recommendedName>
        <fullName evidence="1">DUF6966 domain-containing protein</fullName>
    </recommendedName>
</protein>
<feature type="domain" description="DUF6966" evidence="1">
    <location>
        <begin position="28"/>
        <end position="76"/>
    </location>
</feature>
<dbReference type="RefSeq" id="WP_091343180.1">
    <property type="nucleotide sequence ID" value="NZ_FMHV01000002.1"/>
</dbReference>
<evidence type="ECO:0000313" key="2">
    <source>
        <dbReference type="EMBL" id="SCL29958.1"/>
    </source>
</evidence>
<dbReference type="AlphaFoldDB" id="A0A1C6SKK0"/>
<proteinExistence type="predicted"/>
<keyword evidence="3" id="KW-1185">Reference proteome</keyword>
<evidence type="ECO:0000313" key="3">
    <source>
        <dbReference type="Proteomes" id="UP000199413"/>
    </source>
</evidence>
<sequence>MVEVPQSRIDWNLRRFRSALVELRELLRRHDNEHWAQWADRALTRLDAGDAAGLDYWLDAYGGMGSINDLSINWSGSLSPDREQAVYERIEELRGLCYSLAAQLKVDIQESRQQ</sequence>
<accession>A0A1C6SKK0</accession>